<dbReference type="InterPro" id="IPR048631">
    <property type="entry name" value="SecD_1st"/>
</dbReference>
<dbReference type="Proteomes" id="UP000323257">
    <property type="component" value="Unassembled WGS sequence"/>
</dbReference>
<dbReference type="NCBIfam" id="TIGR00916">
    <property type="entry name" value="2A0604s01"/>
    <property type="match status" value="1"/>
</dbReference>
<dbReference type="GO" id="GO:0043952">
    <property type="term" value="P:protein transport by the Sec complex"/>
    <property type="evidence" value="ECO:0007669"/>
    <property type="project" value="UniProtKB-UniRule"/>
</dbReference>
<evidence type="ECO:0000256" key="3">
    <source>
        <dbReference type="ARBA" id="ARBA00022475"/>
    </source>
</evidence>
<keyword evidence="2 9" id="KW-0813">Transport</keyword>
<dbReference type="HAMAP" id="MF_01463_B">
    <property type="entry name" value="SecD_B"/>
    <property type="match status" value="1"/>
</dbReference>
<feature type="domain" description="Protein translocase subunit SecDF P1" evidence="11">
    <location>
        <begin position="62"/>
        <end position="116"/>
    </location>
</feature>
<gene>
    <name evidence="9" type="primary">secD</name>
    <name evidence="13" type="ORF">BCM02_10697</name>
</gene>
<accession>A0A5S5C322</accession>
<evidence type="ECO:0000313" key="14">
    <source>
        <dbReference type="Proteomes" id="UP000323257"/>
    </source>
</evidence>
<sequence>MNRLLALVLTVVLTIGVVAATSPWLVKQVNLGLDLKGGFEILYEAQPLNEGGKVTQDSLRETAKSLERRANKTGVAEPEITPEGANRIRVRIAGVTDEAHVREILKTPSTLTFRSMVGCAEGTSYCKTELTGTDFVEGGAGYRMTTLGGYEITIKLKSSSKFGEVTKAIAALPAGKNQLAIYMDEEEISAPAVSQTINSDEAVITGNFTREEAKDLADKINLGALPLKLTEKYTQSVGASLGKLSLQQTLFAGGLGTVLILIFMIVFYRIPGLVASFTIISFIWLLLLGFKLINATLTLPGIAAFILGIGMAVDANIIMAERIKEEIRSGKSILSAHRAGSKRSFLTIIDAHVTTIIAALVMFFIGTGAVKGFAVVLLLTEVVSILTNVFFSRFILSLLIRSNIIKKPTLLGVKESEIRAL</sequence>
<evidence type="ECO:0000256" key="9">
    <source>
        <dbReference type="HAMAP-Rule" id="MF_01463"/>
    </source>
</evidence>
<dbReference type="Gene3D" id="1.20.1640.10">
    <property type="entry name" value="Multidrug efflux transporter AcrB transmembrane domain"/>
    <property type="match status" value="1"/>
</dbReference>
<feature type="transmembrane region" description="Helical" evidence="9">
    <location>
        <begin position="372"/>
        <end position="396"/>
    </location>
</feature>
<evidence type="ECO:0000256" key="6">
    <source>
        <dbReference type="ARBA" id="ARBA00022989"/>
    </source>
</evidence>
<evidence type="ECO:0000259" key="10">
    <source>
        <dbReference type="Pfam" id="PF02355"/>
    </source>
</evidence>
<dbReference type="InterPro" id="IPR048634">
    <property type="entry name" value="SecD_SecF_C"/>
</dbReference>
<dbReference type="GO" id="GO:0005886">
    <property type="term" value="C:plasma membrane"/>
    <property type="evidence" value="ECO:0007669"/>
    <property type="project" value="UniProtKB-SubCell"/>
</dbReference>
<dbReference type="GO" id="GO:0015450">
    <property type="term" value="F:protein-transporting ATPase activity"/>
    <property type="evidence" value="ECO:0007669"/>
    <property type="project" value="InterPro"/>
</dbReference>
<feature type="domain" description="Protein export membrane protein SecD/SecF C-terminal" evidence="10">
    <location>
        <begin position="232"/>
        <end position="399"/>
    </location>
</feature>
<dbReference type="Pfam" id="PF22599">
    <property type="entry name" value="SecDF_P1_head"/>
    <property type="match status" value="1"/>
</dbReference>
<evidence type="ECO:0000259" key="12">
    <source>
        <dbReference type="Pfam" id="PF22599"/>
    </source>
</evidence>
<feature type="transmembrane region" description="Helical" evidence="9">
    <location>
        <begin position="299"/>
        <end position="323"/>
    </location>
</feature>
<dbReference type="PANTHER" id="PTHR30081">
    <property type="entry name" value="PROTEIN-EXPORT MEMBRANE PROTEIN SEC"/>
    <property type="match status" value="1"/>
</dbReference>
<evidence type="ECO:0000259" key="11">
    <source>
        <dbReference type="Pfam" id="PF21760"/>
    </source>
</evidence>
<evidence type="ECO:0000256" key="8">
    <source>
        <dbReference type="ARBA" id="ARBA00023136"/>
    </source>
</evidence>
<keyword evidence="8 9" id="KW-0472">Membrane</keyword>
<comment type="caution">
    <text evidence="13">The sequence shown here is derived from an EMBL/GenBank/DDBJ whole genome shotgun (WGS) entry which is preliminary data.</text>
</comment>
<dbReference type="InterPro" id="IPR005791">
    <property type="entry name" value="SecD"/>
</dbReference>
<evidence type="ECO:0000256" key="2">
    <source>
        <dbReference type="ARBA" id="ARBA00022448"/>
    </source>
</evidence>
<keyword evidence="14" id="KW-1185">Reference proteome</keyword>
<dbReference type="GO" id="GO:0065002">
    <property type="term" value="P:intracellular protein transmembrane transport"/>
    <property type="evidence" value="ECO:0007669"/>
    <property type="project" value="UniProtKB-UniRule"/>
</dbReference>
<dbReference type="InterPro" id="IPR055344">
    <property type="entry name" value="SecD_SecF_C_bact"/>
</dbReference>
<organism evidence="13 14">
    <name type="scientific">Paenibacillus methanolicus</name>
    <dbReference type="NCBI Taxonomy" id="582686"/>
    <lineage>
        <taxon>Bacteria</taxon>
        <taxon>Bacillati</taxon>
        <taxon>Bacillota</taxon>
        <taxon>Bacilli</taxon>
        <taxon>Bacillales</taxon>
        <taxon>Paenibacillaceae</taxon>
        <taxon>Paenibacillus</taxon>
    </lineage>
</organism>
<comment type="caution">
    <text evidence="9">Lacks conserved residue(s) required for the propagation of feature annotation.</text>
</comment>
<keyword evidence="5 9" id="KW-0653">Protein transport</keyword>
<proteinExistence type="inferred from homology"/>
<comment type="subcellular location">
    <subcellularLocation>
        <location evidence="1 9">Cell membrane</location>
        <topology evidence="1 9">Multi-pass membrane protein</topology>
    </subcellularLocation>
</comment>
<dbReference type="OrthoDB" id="9805019at2"/>
<dbReference type="EMBL" id="VNHS01000006">
    <property type="protein sequence ID" value="TYP73821.1"/>
    <property type="molecule type" value="Genomic_DNA"/>
</dbReference>
<feature type="transmembrane region" description="Helical" evidence="9">
    <location>
        <begin position="344"/>
        <end position="366"/>
    </location>
</feature>
<comment type="similarity">
    <text evidence="9">Belongs to the SecD/SecF family. SecD subfamily.</text>
</comment>
<protein>
    <recommendedName>
        <fullName evidence="9">Protein translocase subunit SecD</fullName>
    </recommendedName>
</protein>
<dbReference type="Gene3D" id="3.30.1360.200">
    <property type="match status" value="1"/>
</dbReference>
<dbReference type="RefSeq" id="WP_148930259.1">
    <property type="nucleotide sequence ID" value="NZ_VNHS01000006.1"/>
</dbReference>
<comment type="function">
    <text evidence="9">Part of the Sec protein translocase complex. Interacts with the SecYEG preprotein conducting channel. SecDF uses the proton motive force (PMF) to complete protein translocation after the ATP-dependent function of SecA.</text>
</comment>
<comment type="subunit">
    <text evidence="9">Forms a complex with SecF. Part of the essential Sec protein translocation apparatus which comprises SecA, SecYEG and auxiliary proteins SecDF. Other proteins may also be involved.</text>
</comment>
<name>A0A5S5C322_9BACL</name>
<keyword evidence="3 9" id="KW-1003">Cell membrane</keyword>
<dbReference type="SUPFAM" id="SSF82866">
    <property type="entry name" value="Multidrug efflux transporter AcrB transmembrane domain"/>
    <property type="match status" value="1"/>
</dbReference>
<evidence type="ECO:0000256" key="7">
    <source>
        <dbReference type="ARBA" id="ARBA00023010"/>
    </source>
</evidence>
<dbReference type="Pfam" id="PF21760">
    <property type="entry name" value="SecD_1st"/>
    <property type="match status" value="1"/>
</dbReference>
<feature type="domain" description="SecDF P1 head subdomain" evidence="12">
    <location>
        <begin position="128"/>
        <end position="226"/>
    </location>
</feature>
<dbReference type="InterPro" id="IPR054384">
    <property type="entry name" value="SecDF_P1_head"/>
</dbReference>
<evidence type="ECO:0000313" key="13">
    <source>
        <dbReference type="EMBL" id="TYP73821.1"/>
    </source>
</evidence>
<evidence type="ECO:0000256" key="5">
    <source>
        <dbReference type="ARBA" id="ARBA00022927"/>
    </source>
</evidence>
<dbReference type="AlphaFoldDB" id="A0A5S5C322"/>
<keyword evidence="4 9" id="KW-0812">Transmembrane</keyword>
<evidence type="ECO:0000256" key="4">
    <source>
        <dbReference type="ARBA" id="ARBA00022692"/>
    </source>
</evidence>
<keyword evidence="6 9" id="KW-1133">Transmembrane helix</keyword>
<dbReference type="PANTHER" id="PTHR30081:SF1">
    <property type="entry name" value="PROTEIN TRANSLOCASE SUBUNIT SECD"/>
    <property type="match status" value="1"/>
</dbReference>
<feature type="transmembrane region" description="Helical" evidence="9">
    <location>
        <begin position="273"/>
        <end position="293"/>
    </location>
</feature>
<keyword evidence="7 9" id="KW-0811">Translocation</keyword>
<reference evidence="13 14" key="1">
    <citation type="submission" date="2019-07" db="EMBL/GenBank/DDBJ databases">
        <title>Genomic Encyclopedia of Type Strains, Phase III (KMG-III): the genomes of soil and plant-associated and newly described type strains.</title>
        <authorList>
            <person name="Whitman W."/>
        </authorList>
    </citation>
    <scope>NUCLEOTIDE SEQUENCE [LARGE SCALE GENOMIC DNA]</scope>
    <source>
        <strain evidence="13 14">BL24</strain>
    </source>
</reference>
<dbReference type="Pfam" id="PF02355">
    <property type="entry name" value="SecD_SecF_C"/>
    <property type="match status" value="1"/>
</dbReference>
<dbReference type="InterPro" id="IPR022813">
    <property type="entry name" value="SecD/SecF_arch_bac"/>
</dbReference>
<dbReference type="Gene3D" id="3.30.70.3400">
    <property type="match status" value="1"/>
</dbReference>
<evidence type="ECO:0000256" key="1">
    <source>
        <dbReference type="ARBA" id="ARBA00004651"/>
    </source>
</evidence>
<dbReference type="GO" id="GO:0006605">
    <property type="term" value="P:protein targeting"/>
    <property type="evidence" value="ECO:0007669"/>
    <property type="project" value="UniProtKB-UniRule"/>
</dbReference>
<dbReference type="NCBIfam" id="TIGR01129">
    <property type="entry name" value="secD"/>
    <property type="match status" value="1"/>
</dbReference>